<accession>A0ABW8PY90</accession>
<dbReference type="PANTHER" id="PTHR30218:SF0">
    <property type="entry name" value="POLYPHOSPHATE KINASE"/>
    <property type="match status" value="1"/>
</dbReference>
<dbReference type="Gene3D" id="1.20.58.310">
    <property type="entry name" value="Polyphosphate kinase N-terminal domain"/>
    <property type="match status" value="1"/>
</dbReference>
<feature type="binding site" evidence="6">
    <location>
        <position position="537"/>
    </location>
    <ligand>
        <name>Mg(2+)</name>
        <dbReference type="ChEBI" id="CHEBI:18420"/>
    </ligand>
</feature>
<dbReference type="InterPro" id="IPR036832">
    <property type="entry name" value="PPK_N_dom_sf"/>
</dbReference>
<evidence type="ECO:0000313" key="14">
    <source>
        <dbReference type="Proteomes" id="UP001621714"/>
    </source>
</evidence>
<protein>
    <recommendedName>
        <fullName evidence="6 7">Polyphosphate kinase</fullName>
        <ecNumber evidence="6 7">2.7.4.1</ecNumber>
    </recommendedName>
    <alternativeName>
        <fullName evidence="6">ATP-polyphosphate phosphotransferase</fullName>
    </alternativeName>
    <alternativeName>
        <fullName evidence="6">Polyphosphoric acid kinase</fullName>
    </alternativeName>
</protein>
<comment type="similarity">
    <text evidence="6 7">Belongs to the polyphosphate kinase 1 (PPK1) family.</text>
</comment>
<feature type="compositionally biased region" description="Polar residues" evidence="8">
    <location>
        <begin position="31"/>
        <end position="51"/>
    </location>
</feature>
<feature type="active site" description="Phosphohistidine intermediate" evidence="6">
    <location>
        <position position="597"/>
    </location>
</feature>
<comment type="function">
    <text evidence="6 7">Catalyzes the reversible transfer of the terminal phosphate of ATP to form a long-chain polyphosphate (polyP).</text>
</comment>
<dbReference type="NCBIfam" id="NF003921">
    <property type="entry name" value="PRK05443.2-2"/>
    <property type="match status" value="1"/>
</dbReference>
<evidence type="ECO:0000256" key="6">
    <source>
        <dbReference type="HAMAP-Rule" id="MF_00347"/>
    </source>
</evidence>
<feature type="binding site" evidence="6">
    <location>
        <position position="726"/>
    </location>
    <ligand>
        <name>ATP</name>
        <dbReference type="ChEBI" id="CHEBI:30616"/>
    </ligand>
</feature>
<keyword evidence="14" id="KW-1185">Reference proteome</keyword>
<feature type="region of interest" description="Disordered" evidence="8">
    <location>
        <begin position="124"/>
        <end position="155"/>
    </location>
</feature>
<sequence>MTETIKKTASSSTTNRQRAARGGSARKRAAHTSTSPNDALQQNASQGSGVPNSAASASSAQDTSSSASPSPKSPLPKSSVPKSPARARPTRAKAAAAAKAAAHAEPSGIEGEAAPIAEANTTTQDASLVDEQASNTPPRATLRINQTKGGVRRRKPDASINLDAPEWYFNRELSHLEFNIRVLEQSLDTSHPLLNRLLFLLIFSSNLDEFFEIRVAGLRRQVAFEREKSGIDGRRPTEVLKEISRLCHEQVERQYSILNDQLIPAMEEQNIRFIRRDQWTPAQSAWVEDFFMQEILPVISPIGLDPSHPFPRLVNKSLNFIVSLEGKDAFGREGGMAILPAPRSLARLVRLPDELVESGDHFVFLSSVIHAHAERLFPGMKVKGCYQFRITRNADLSVDSEEVSDLASALRGELLSRRYGDAVRLEVADNCPDDLIAFLLKQFNLSEDELYRVNGPVNLNRLMAVMGLVDRPDLQYAPFTPGLPKLLRKEAGSIFNAIRQGDILLHHPFESFSPVEDLLREAATDPDVVAIKQTLYRTGPDSNIVSALVDAARNGKEVTVVIELRARFDEADNLTLASRLQEAGAIVIYGVVAYKTHAKMMHLLRRENGQLRHYAHLGTGNYHAKTARLYTDYALLTANQALCEDVHRVFLQLCGMGQVLNMNTLLHAPFTLHKRLIEMIEREAEHAQAGKKARILIKTNSVTEPRLIKALYRASQAGVVVDMIVRGICCLRPGVPEVSENIRVRSIIGRFLEHTRVFCFHNDGQDEVYCASADFMERNMFHRVETCFPLLEGKLAHRVRKDLETYLLDNCQSWELQSDGHYLLNSPAEGEAEVSAQETLLDAYAEKAS</sequence>
<evidence type="ECO:0000256" key="1">
    <source>
        <dbReference type="ARBA" id="ARBA00022553"/>
    </source>
</evidence>
<keyword evidence="2 6" id="KW-0808">Transferase</keyword>
<keyword evidence="6" id="KW-0479">Metal-binding</keyword>
<keyword evidence="4 6" id="KW-0418">Kinase</keyword>
<evidence type="ECO:0000259" key="9">
    <source>
        <dbReference type="Pfam" id="PF02503"/>
    </source>
</evidence>
<dbReference type="NCBIfam" id="NF003918">
    <property type="entry name" value="PRK05443.1-2"/>
    <property type="match status" value="1"/>
</dbReference>
<evidence type="ECO:0000256" key="7">
    <source>
        <dbReference type="RuleBase" id="RU003800"/>
    </source>
</evidence>
<dbReference type="Pfam" id="PF17941">
    <property type="entry name" value="PP_kinase_C_1"/>
    <property type="match status" value="1"/>
</dbReference>
<dbReference type="Gene3D" id="3.30.1840.10">
    <property type="entry name" value="Polyphosphate kinase middle domain"/>
    <property type="match status" value="1"/>
</dbReference>
<dbReference type="PANTHER" id="PTHR30218">
    <property type="entry name" value="POLYPHOSPHATE KINASE"/>
    <property type="match status" value="1"/>
</dbReference>
<evidence type="ECO:0000259" key="10">
    <source>
        <dbReference type="Pfam" id="PF13089"/>
    </source>
</evidence>
<evidence type="ECO:0000259" key="12">
    <source>
        <dbReference type="Pfam" id="PF17941"/>
    </source>
</evidence>
<evidence type="ECO:0000259" key="11">
    <source>
        <dbReference type="Pfam" id="PF13090"/>
    </source>
</evidence>
<dbReference type="Proteomes" id="UP001621714">
    <property type="component" value="Unassembled WGS sequence"/>
</dbReference>
<feature type="compositionally biased region" description="Low complexity" evidence="8">
    <location>
        <begin position="53"/>
        <end position="110"/>
    </location>
</feature>
<evidence type="ECO:0000313" key="13">
    <source>
        <dbReference type="EMBL" id="MFK7160608.1"/>
    </source>
</evidence>
<feature type="binding site" evidence="6">
    <location>
        <position position="206"/>
    </location>
    <ligand>
        <name>ATP</name>
        <dbReference type="ChEBI" id="CHEBI:30616"/>
    </ligand>
</feature>
<comment type="catalytic activity">
    <reaction evidence="6 7">
        <text>[phosphate](n) + ATP = [phosphate](n+1) + ADP</text>
        <dbReference type="Rhea" id="RHEA:19573"/>
        <dbReference type="Rhea" id="RHEA-COMP:9859"/>
        <dbReference type="Rhea" id="RHEA-COMP:14280"/>
        <dbReference type="ChEBI" id="CHEBI:16838"/>
        <dbReference type="ChEBI" id="CHEBI:30616"/>
        <dbReference type="ChEBI" id="CHEBI:456216"/>
        <dbReference type="EC" id="2.7.4.1"/>
    </reaction>
</comment>
<dbReference type="SUPFAM" id="SSF143724">
    <property type="entry name" value="PHP14-like"/>
    <property type="match status" value="1"/>
</dbReference>
<dbReference type="InterPro" id="IPR025198">
    <property type="entry name" value="PPK_N_dom"/>
</dbReference>
<reference evidence="13 14" key="1">
    <citation type="submission" date="2024-02" db="EMBL/GenBank/DDBJ databases">
        <title>Marinospirillum sp. MEB 164 isolated from Lonar lake sediment.</title>
        <authorList>
            <person name="Joshi A."/>
            <person name="Thite S."/>
        </authorList>
    </citation>
    <scope>NUCLEOTIDE SEQUENCE [LARGE SCALE GENOMIC DNA]</scope>
    <source>
        <strain evidence="13 14">MEB164</strain>
    </source>
</reference>
<comment type="cofactor">
    <cofactor evidence="6">
        <name>Mg(2+)</name>
        <dbReference type="ChEBI" id="CHEBI:18420"/>
    </cofactor>
</comment>
<dbReference type="InterPro" id="IPR024953">
    <property type="entry name" value="PP_kinase_middle"/>
</dbReference>
<comment type="PTM">
    <text evidence="6 7">An intermediate of this reaction is the autophosphorylated ppk in which a phosphate is covalently linked to a histidine residue through a N-P bond.</text>
</comment>
<dbReference type="CDD" id="cd09168">
    <property type="entry name" value="PLDc_PaPPK1_C2_like"/>
    <property type="match status" value="1"/>
</dbReference>
<feature type="domain" description="Polyphosphate kinase C-terminal" evidence="11">
    <location>
        <begin position="665"/>
        <end position="837"/>
    </location>
</feature>
<evidence type="ECO:0000256" key="3">
    <source>
        <dbReference type="ARBA" id="ARBA00022741"/>
    </source>
</evidence>
<keyword evidence="3 6" id="KW-0547">Nucleotide-binding</keyword>
<feature type="compositionally biased region" description="Polar residues" evidence="8">
    <location>
        <begin position="124"/>
        <end position="148"/>
    </location>
</feature>
<keyword evidence="1 6" id="KW-0597">Phosphoprotein</keyword>
<feature type="region of interest" description="Disordered" evidence="8">
    <location>
        <begin position="1"/>
        <end position="110"/>
    </location>
</feature>
<dbReference type="NCBIfam" id="NF003917">
    <property type="entry name" value="PRK05443.1-1"/>
    <property type="match status" value="1"/>
</dbReference>
<dbReference type="GO" id="GO:0008976">
    <property type="term" value="F:polyphosphate kinase activity"/>
    <property type="evidence" value="ECO:0007669"/>
    <property type="project" value="UniProtKB-EC"/>
</dbReference>
<evidence type="ECO:0000256" key="4">
    <source>
        <dbReference type="ARBA" id="ARBA00022777"/>
    </source>
</evidence>
<gene>
    <name evidence="13" type="primary">ppk1</name>
    <name evidence="6" type="synonym">ppk</name>
    <name evidence="13" type="ORF">V6U78_06115</name>
</gene>
<dbReference type="CDD" id="cd09165">
    <property type="entry name" value="PLDc_PaPPK1_C1_like"/>
    <property type="match status" value="1"/>
</dbReference>
<evidence type="ECO:0000256" key="2">
    <source>
        <dbReference type="ARBA" id="ARBA00022679"/>
    </source>
</evidence>
<dbReference type="RefSeq" id="WP_405338482.1">
    <property type="nucleotide sequence ID" value="NZ_JBANFI010000003.1"/>
</dbReference>
<dbReference type="InterPro" id="IPR036830">
    <property type="entry name" value="PP_kinase_middle_dom_sf"/>
</dbReference>
<dbReference type="HAMAP" id="MF_00347">
    <property type="entry name" value="Polyphosphate_kinase"/>
    <property type="match status" value="1"/>
</dbReference>
<dbReference type="SUPFAM" id="SSF56024">
    <property type="entry name" value="Phospholipase D/nuclease"/>
    <property type="match status" value="2"/>
</dbReference>
<dbReference type="SUPFAM" id="SSF140356">
    <property type="entry name" value="PPK N-terminal domain-like"/>
    <property type="match status" value="1"/>
</dbReference>
<dbReference type="Gene3D" id="3.30.870.10">
    <property type="entry name" value="Endonuclease Chain A"/>
    <property type="match status" value="2"/>
</dbReference>
<proteinExistence type="inferred from homology"/>
<dbReference type="Pfam" id="PF02503">
    <property type="entry name" value="PP_kinase"/>
    <property type="match status" value="1"/>
</dbReference>
<evidence type="ECO:0000256" key="8">
    <source>
        <dbReference type="SAM" id="MobiDB-lite"/>
    </source>
</evidence>
<dbReference type="EMBL" id="JBANFI010000003">
    <property type="protein sequence ID" value="MFK7160608.1"/>
    <property type="molecule type" value="Genomic_DNA"/>
</dbReference>
<feature type="binding site" evidence="6">
    <location>
        <position position="630"/>
    </location>
    <ligand>
        <name>ATP</name>
        <dbReference type="ChEBI" id="CHEBI:30616"/>
    </ligand>
</feature>
<dbReference type="Pfam" id="PF13089">
    <property type="entry name" value="PP_kinase_N"/>
    <property type="match status" value="1"/>
</dbReference>
<dbReference type="EC" id="2.7.4.1" evidence="6 7"/>
<dbReference type="NCBIfam" id="TIGR03705">
    <property type="entry name" value="poly_P_kin"/>
    <property type="match status" value="1"/>
</dbReference>
<feature type="binding site" evidence="6">
    <location>
        <position position="754"/>
    </location>
    <ligand>
        <name>ATP</name>
        <dbReference type="ChEBI" id="CHEBI:30616"/>
    </ligand>
</feature>
<feature type="domain" description="Polyphosphate kinase middle" evidence="9">
    <location>
        <begin position="283"/>
        <end position="464"/>
    </location>
</feature>
<keyword evidence="6" id="KW-0460">Magnesium</keyword>
<name>A0ABW8PY90_9GAMM</name>
<feature type="domain" description="Polyphosphate kinase C-terminal" evidence="12">
    <location>
        <begin position="493"/>
        <end position="656"/>
    </location>
</feature>
<dbReference type="Pfam" id="PF13090">
    <property type="entry name" value="PP_kinase_C"/>
    <property type="match status" value="1"/>
</dbReference>
<feature type="domain" description="Polyphosphate kinase N-terminal" evidence="10">
    <location>
        <begin position="168"/>
        <end position="273"/>
    </location>
</feature>
<evidence type="ECO:0000256" key="5">
    <source>
        <dbReference type="ARBA" id="ARBA00022840"/>
    </source>
</evidence>
<organism evidence="13 14">
    <name type="scientific">Marinospirillum alkalitolerans</name>
    <dbReference type="NCBI Taxonomy" id="3123374"/>
    <lineage>
        <taxon>Bacteria</taxon>
        <taxon>Pseudomonadati</taxon>
        <taxon>Pseudomonadota</taxon>
        <taxon>Gammaproteobacteria</taxon>
        <taxon>Oceanospirillales</taxon>
        <taxon>Oceanospirillaceae</taxon>
        <taxon>Marinospirillum</taxon>
    </lineage>
</organism>
<comment type="caution">
    <text evidence="13">The sequence shown here is derived from an EMBL/GenBank/DDBJ whole genome shotgun (WGS) entry which is preliminary data.</text>
</comment>
<feature type="binding site" evidence="6">
    <location>
        <position position="567"/>
    </location>
    <ligand>
        <name>Mg(2+)</name>
        <dbReference type="ChEBI" id="CHEBI:18420"/>
    </ligand>
</feature>
<dbReference type="InterPro" id="IPR041108">
    <property type="entry name" value="PP_kinase_C_1"/>
</dbReference>
<dbReference type="InterPro" id="IPR003414">
    <property type="entry name" value="PP_kinase"/>
</dbReference>
<dbReference type="InterPro" id="IPR025200">
    <property type="entry name" value="PPK_C_dom2"/>
</dbReference>
<keyword evidence="5 6" id="KW-0067">ATP-binding</keyword>